<protein>
    <submittedName>
        <fullName evidence="14">ATP synthase F0F1 subunit beta</fullName>
        <ecNumber evidence="14">3.6.3.14</ecNumber>
    </submittedName>
</protein>
<evidence type="ECO:0000256" key="1">
    <source>
        <dbReference type="ARBA" id="ARBA00004370"/>
    </source>
</evidence>
<keyword evidence="7" id="KW-1278">Translocase</keyword>
<feature type="domain" description="ATP synthase A/B type C-terminal" evidence="13">
    <location>
        <begin position="111"/>
        <end position="177"/>
    </location>
</feature>
<dbReference type="Proteomes" id="UP000048948">
    <property type="component" value="Unassembled WGS sequence"/>
</dbReference>
<dbReference type="PROSITE" id="PS00152">
    <property type="entry name" value="ATPASE_ALPHA_BETA"/>
    <property type="match status" value="1"/>
</dbReference>
<dbReference type="InterPro" id="IPR027417">
    <property type="entry name" value="P-loop_NTPase"/>
</dbReference>
<evidence type="ECO:0000259" key="13">
    <source>
        <dbReference type="Pfam" id="PF22919"/>
    </source>
</evidence>
<dbReference type="SUPFAM" id="SSF47917">
    <property type="entry name" value="C-terminal domain of alpha and beta subunits of F1 ATP synthase"/>
    <property type="match status" value="1"/>
</dbReference>
<dbReference type="InterPro" id="IPR050053">
    <property type="entry name" value="ATPase_alpha/beta_chains"/>
</dbReference>
<dbReference type="InterPro" id="IPR000194">
    <property type="entry name" value="ATPase_F1/V1/A1_a/bsu_nucl-bd"/>
</dbReference>
<dbReference type="FunFam" id="1.10.1140.10:FF:000001">
    <property type="entry name" value="ATP synthase subunit beta"/>
    <property type="match status" value="1"/>
</dbReference>
<evidence type="ECO:0000256" key="4">
    <source>
        <dbReference type="ARBA" id="ARBA00022475"/>
    </source>
</evidence>
<keyword evidence="4" id="KW-1003">Cell membrane</keyword>
<dbReference type="GO" id="GO:0045259">
    <property type="term" value="C:proton-transporting ATP synthase complex"/>
    <property type="evidence" value="ECO:0007669"/>
    <property type="project" value="UniProtKB-KW"/>
</dbReference>
<evidence type="ECO:0000256" key="2">
    <source>
        <dbReference type="ARBA" id="ARBA00008936"/>
    </source>
</evidence>
<dbReference type="GO" id="GO:0005524">
    <property type="term" value="F:ATP binding"/>
    <property type="evidence" value="ECO:0007669"/>
    <property type="project" value="UniProtKB-KW"/>
</dbReference>
<organism evidence="14 15">
    <name type="scientific">Mycobacterium tuberculosis</name>
    <dbReference type="NCBI Taxonomy" id="1773"/>
    <lineage>
        <taxon>Bacteria</taxon>
        <taxon>Bacillati</taxon>
        <taxon>Actinomycetota</taxon>
        <taxon>Actinomycetes</taxon>
        <taxon>Mycobacteriales</taxon>
        <taxon>Mycobacteriaceae</taxon>
        <taxon>Mycobacterium</taxon>
        <taxon>Mycobacterium tuberculosis complex</taxon>
    </lineage>
</organism>
<dbReference type="PANTHER" id="PTHR15184">
    <property type="entry name" value="ATP SYNTHASE"/>
    <property type="match status" value="1"/>
</dbReference>
<keyword evidence="8" id="KW-0406">Ion transport</keyword>
<dbReference type="Pfam" id="PF00006">
    <property type="entry name" value="ATP-synt_ab"/>
    <property type="match status" value="1"/>
</dbReference>
<dbReference type="EC" id="3.6.3.14" evidence="14"/>
<gene>
    <name evidence="14" type="primary">atpD</name>
    <name evidence="14" type="ORF">ERS027646_03766</name>
</gene>
<dbReference type="AlphaFoldDB" id="A0A655ARX1"/>
<dbReference type="GO" id="GO:0016787">
    <property type="term" value="F:hydrolase activity"/>
    <property type="evidence" value="ECO:0007669"/>
    <property type="project" value="UniProtKB-KW"/>
</dbReference>
<dbReference type="Gene3D" id="1.10.1140.10">
    <property type="entry name" value="Bovine Mitochondrial F1-atpase, Atp Synthase Beta Chain, Chain D, domain 3"/>
    <property type="match status" value="1"/>
</dbReference>
<keyword evidence="3" id="KW-0813">Transport</keyword>
<keyword evidence="6" id="KW-0067">ATP-binding</keyword>
<evidence type="ECO:0000259" key="12">
    <source>
        <dbReference type="Pfam" id="PF00006"/>
    </source>
</evidence>
<evidence type="ECO:0000313" key="14">
    <source>
        <dbReference type="EMBL" id="CKT53889.1"/>
    </source>
</evidence>
<dbReference type="InterPro" id="IPR055190">
    <property type="entry name" value="ATP-synt_VA_C"/>
</dbReference>
<comment type="similarity">
    <text evidence="2">Belongs to the ATPase alpha/beta chains family.</text>
</comment>
<dbReference type="Pfam" id="PF22919">
    <property type="entry name" value="ATP-synt_VA_C"/>
    <property type="match status" value="1"/>
</dbReference>
<sequence length="226" mass="24933">MLFIDNIFRFTQAGSEVSTLLGRMPSAVGYQPTLADEMGELQERITSTRGRSITSMQAVYVPADDYTDPAPATTFAHLDATTELSRAVFSKGIFPAVDPLASSSTILDPSVVGDEHYRVAQEVIRILQRYKDLQDIIAILGIDELSEEDKQLVNRARRIERFLSQNMMAAEQFTGQPGSTVPVKETIEAFDRLCKGDFDHVPEQAFFLIGGLDDLAKKAESLGAKL</sequence>
<evidence type="ECO:0000256" key="8">
    <source>
        <dbReference type="ARBA" id="ARBA00023065"/>
    </source>
</evidence>
<evidence type="ECO:0000256" key="10">
    <source>
        <dbReference type="ARBA" id="ARBA00023196"/>
    </source>
</evidence>
<keyword evidence="5" id="KW-0547">Nucleotide-binding</keyword>
<dbReference type="InterPro" id="IPR020003">
    <property type="entry name" value="ATPase_a/bsu_AS"/>
</dbReference>
<evidence type="ECO:0000256" key="7">
    <source>
        <dbReference type="ARBA" id="ARBA00022967"/>
    </source>
</evidence>
<proteinExistence type="inferred from homology"/>
<dbReference type="PANTHER" id="PTHR15184:SF71">
    <property type="entry name" value="ATP SYNTHASE SUBUNIT BETA, MITOCHONDRIAL"/>
    <property type="match status" value="1"/>
</dbReference>
<name>A0A655ARX1_MYCTX</name>
<evidence type="ECO:0000313" key="15">
    <source>
        <dbReference type="Proteomes" id="UP000048948"/>
    </source>
</evidence>
<keyword evidence="9" id="KW-0472">Membrane</keyword>
<feature type="domain" description="ATPase F1/V1/A1 complex alpha/beta subunit nucleotide-binding" evidence="12">
    <location>
        <begin position="1"/>
        <end position="104"/>
    </location>
</feature>
<dbReference type="InterPro" id="IPR024034">
    <property type="entry name" value="ATPase_F1/V1_b/a_C"/>
</dbReference>
<evidence type="ECO:0000256" key="3">
    <source>
        <dbReference type="ARBA" id="ARBA00022448"/>
    </source>
</evidence>
<dbReference type="CDD" id="cd18110">
    <property type="entry name" value="ATP-synt_F1_beta_C"/>
    <property type="match status" value="1"/>
</dbReference>
<dbReference type="SUPFAM" id="SSF52540">
    <property type="entry name" value="P-loop containing nucleoside triphosphate hydrolases"/>
    <property type="match status" value="1"/>
</dbReference>
<dbReference type="Gene3D" id="3.40.50.300">
    <property type="entry name" value="P-loop containing nucleotide triphosphate hydrolases"/>
    <property type="match status" value="1"/>
</dbReference>
<dbReference type="GO" id="GO:0046933">
    <property type="term" value="F:proton-transporting ATP synthase activity, rotational mechanism"/>
    <property type="evidence" value="ECO:0007669"/>
    <property type="project" value="TreeGrafter"/>
</dbReference>
<evidence type="ECO:0000256" key="6">
    <source>
        <dbReference type="ARBA" id="ARBA00022840"/>
    </source>
</evidence>
<dbReference type="EMBL" id="CNGE01000955">
    <property type="protein sequence ID" value="CKT53889.1"/>
    <property type="molecule type" value="Genomic_DNA"/>
</dbReference>
<reference evidence="14 15" key="1">
    <citation type="submission" date="2015-03" db="EMBL/GenBank/DDBJ databases">
        <authorList>
            <consortium name="Pathogen Informatics"/>
        </authorList>
    </citation>
    <scope>NUCLEOTIDE SEQUENCE [LARGE SCALE GENOMIC DNA]</scope>
    <source>
        <strain evidence="14 15">Bir 172</strain>
    </source>
</reference>
<keyword evidence="14" id="KW-0378">Hydrolase</keyword>
<keyword evidence="11" id="KW-0066">ATP synthesis</keyword>
<evidence type="ECO:0000256" key="9">
    <source>
        <dbReference type="ARBA" id="ARBA00023136"/>
    </source>
</evidence>
<comment type="subcellular location">
    <subcellularLocation>
        <location evidence="1">Membrane</location>
    </subcellularLocation>
</comment>
<evidence type="ECO:0000256" key="5">
    <source>
        <dbReference type="ARBA" id="ARBA00022741"/>
    </source>
</evidence>
<evidence type="ECO:0000256" key="11">
    <source>
        <dbReference type="ARBA" id="ARBA00023310"/>
    </source>
</evidence>
<accession>A0A655ARX1</accession>
<keyword evidence="10" id="KW-0139">CF(1)</keyword>